<evidence type="ECO:0000259" key="8">
    <source>
        <dbReference type="PROSITE" id="PS50928"/>
    </source>
</evidence>
<sequence length="271" mass="29261">MPKQTRLRATGSPRLLRAVKGNIPAVLFYAALIVAWEIAYLAGAVRAFILPGPSLIWQSMVDNWETLLSNGIVTAREILLGFVVGSLLGFVLALGIFYSKMLRKIIYPGAVFLQTVPKVALAPLFIIWFGVGENAIVAITALICLFPVLVNTVVGFEGVDVNLLEMMHSVSANGWQKFRMIYVPASLPSIVAGLEVGMSLAVVGAIVGEFVGARAGLGYQILMANSRIATDEVFAAIILISVLGMIFYFGIRVLGRMMVGTRANNRSLRES</sequence>
<accession>A0ABP7F0D5</accession>
<dbReference type="SUPFAM" id="SSF161098">
    <property type="entry name" value="MetI-like"/>
    <property type="match status" value="1"/>
</dbReference>
<evidence type="ECO:0000313" key="10">
    <source>
        <dbReference type="Proteomes" id="UP001501004"/>
    </source>
</evidence>
<dbReference type="RefSeq" id="WP_344752786.1">
    <property type="nucleotide sequence ID" value="NZ_BAABAE010000001.1"/>
</dbReference>
<dbReference type="PROSITE" id="PS50928">
    <property type="entry name" value="ABC_TM1"/>
    <property type="match status" value="1"/>
</dbReference>
<keyword evidence="6 7" id="KW-0472">Membrane</keyword>
<feature type="transmembrane region" description="Helical" evidence="7">
    <location>
        <begin position="21"/>
        <end position="49"/>
    </location>
</feature>
<gene>
    <name evidence="9" type="ORF">GCM10022239_01810</name>
</gene>
<feature type="transmembrane region" description="Helical" evidence="7">
    <location>
        <begin position="78"/>
        <end position="98"/>
    </location>
</feature>
<feature type="transmembrane region" description="Helical" evidence="7">
    <location>
        <begin position="233"/>
        <end position="254"/>
    </location>
</feature>
<dbReference type="PANTHER" id="PTHR30151:SF20">
    <property type="entry name" value="ABC TRANSPORTER PERMEASE PROTEIN HI_0355-RELATED"/>
    <property type="match status" value="1"/>
</dbReference>
<keyword evidence="3" id="KW-1003">Cell membrane</keyword>
<dbReference type="CDD" id="cd06261">
    <property type="entry name" value="TM_PBP2"/>
    <property type="match status" value="1"/>
</dbReference>
<dbReference type="Gene3D" id="1.10.3720.10">
    <property type="entry name" value="MetI-like"/>
    <property type="match status" value="1"/>
</dbReference>
<proteinExistence type="inferred from homology"/>
<reference evidence="10" key="1">
    <citation type="journal article" date="2019" name="Int. J. Syst. Evol. Microbiol.">
        <title>The Global Catalogue of Microorganisms (GCM) 10K type strain sequencing project: providing services to taxonomists for standard genome sequencing and annotation.</title>
        <authorList>
            <consortium name="The Broad Institute Genomics Platform"/>
            <consortium name="The Broad Institute Genome Sequencing Center for Infectious Disease"/>
            <person name="Wu L."/>
            <person name="Ma J."/>
        </authorList>
    </citation>
    <scope>NUCLEOTIDE SEQUENCE [LARGE SCALE GENOMIC DNA]</scope>
    <source>
        <strain evidence="10">JCM 16949</strain>
    </source>
</reference>
<protein>
    <submittedName>
        <fullName evidence="9">ABC transporter permease</fullName>
    </submittedName>
</protein>
<feature type="transmembrane region" description="Helical" evidence="7">
    <location>
        <begin position="105"/>
        <end position="129"/>
    </location>
</feature>
<evidence type="ECO:0000256" key="3">
    <source>
        <dbReference type="ARBA" id="ARBA00022475"/>
    </source>
</evidence>
<name>A0ABP7F0D5_9MICO</name>
<organism evidence="9 10">
    <name type="scientific">Leifsonella bigeumensis</name>
    <dbReference type="NCBI Taxonomy" id="433643"/>
    <lineage>
        <taxon>Bacteria</taxon>
        <taxon>Bacillati</taxon>
        <taxon>Actinomycetota</taxon>
        <taxon>Actinomycetes</taxon>
        <taxon>Micrococcales</taxon>
        <taxon>Microbacteriaceae</taxon>
        <taxon>Leifsonella</taxon>
    </lineage>
</organism>
<comment type="caution">
    <text evidence="9">The sequence shown here is derived from an EMBL/GenBank/DDBJ whole genome shotgun (WGS) entry which is preliminary data.</text>
</comment>
<keyword evidence="5 7" id="KW-1133">Transmembrane helix</keyword>
<evidence type="ECO:0000256" key="7">
    <source>
        <dbReference type="RuleBase" id="RU363032"/>
    </source>
</evidence>
<evidence type="ECO:0000256" key="2">
    <source>
        <dbReference type="ARBA" id="ARBA00022448"/>
    </source>
</evidence>
<dbReference type="InterPro" id="IPR000515">
    <property type="entry name" value="MetI-like"/>
</dbReference>
<evidence type="ECO:0000256" key="5">
    <source>
        <dbReference type="ARBA" id="ARBA00022989"/>
    </source>
</evidence>
<comment type="subcellular location">
    <subcellularLocation>
        <location evidence="1 7">Cell membrane</location>
        <topology evidence="1 7">Multi-pass membrane protein</topology>
    </subcellularLocation>
</comment>
<evidence type="ECO:0000256" key="6">
    <source>
        <dbReference type="ARBA" id="ARBA00023136"/>
    </source>
</evidence>
<evidence type="ECO:0000313" key="9">
    <source>
        <dbReference type="EMBL" id="GAA3728692.1"/>
    </source>
</evidence>
<evidence type="ECO:0000256" key="4">
    <source>
        <dbReference type="ARBA" id="ARBA00022692"/>
    </source>
</evidence>
<feature type="transmembrane region" description="Helical" evidence="7">
    <location>
        <begin position="180"/>
        <end position="213"/>
    </location>
</feature>
<keyword evidence="10" id="KW-1185">Reference proteome</keyword>
<feature type="domain" description="ABC transmembrane type-1" evidence="8">
    <location>
        <begin position="67"/>
        <end position="255"/>
    </location>
</feature>
<evidence type="ECO:0000256" key="1">
    <source>
        <dbReference type="ARBA" id="ARBA00004651"/>
    </source>
</evidence>
<keyword evidence="2 7" id="KW-0813">Transport</keyword>
<feature type="transmembrane region" description="Helical" evidence="7">
    <location>
        <begin position="135"/>
        <end position="159"/>
    </location>
</feature>
<dbReference type="Proteomes" id="UP001501004">
    <property type="component" value="Unassembled WGS sequence"/>
</dbReference>
<comment type="similarity">
    <text evidence="7">Belongs to the binding-protein-dependent transport system permease family.</text>
</comment>
<dbReference type="PANTHER" id="PTHR30151">
    <property type="entry name" value="ALKANE SULFONATE ABC TRANSPORTER-RELATED, MEMBRANE SUBUNIT"/>
    <property type="match status" value="1"/>
</dbReference>
<dbReference type="InterPro" id="IPR035906">
    <property type="entry name" value="MetI-like_sf"/>
</dbReference>
<dbReference type="Pfam" id="PF00528">
    <property type="entry name" value="BPD_transp_1"/>
    <property type="match status" value="1"/>
</dbReference>
<dbReference type="EMBL" id="BAABAE010000001">
    <property type="protein sequence ID" value="GAA3728692.1"/>
    <property type="molecule type" value="Genomic_DNA"/>
</dbReference>
<keyword evidence="4 7" id="KW-0812">Transmembrane</keyword>